<proteinExistence type="inferred from homology"/>
<feature type="compositionally biased region" description="Acidic residues" evidence="9">
    <location>
        <begin position="318"/>
        <end position="327"/>
    </location>
</feature>
<organism evidence="11 12">
    <name type="scientific">Bifidobacterium oedipodis</name>
    <dbReference type="NCBI Taxonomy" id="2675322"/>
    <lineage>
        <taxon>Bacteria</taxon>
        <taxon>Bacillati</taxon>
        <taxon>Actinomycetota</taxon>
        <taxon>Actinomycetes</taxon>
        <taxon>Bifidobacteriales</taxon>
        <taxon>Bifidobacteriaceae</taxon>
        <taxon>Bifidobacterium</taxon>
    </lineage>
</organism>
<comment type="similarity">
    <text evidence="2 8">Belongs to the MIP/aquaporin (TC 1.A.8) family.</text>
</comment>
<reference evidence="11 12" key="1">
    <citation type="submission" date="2020-02" db="EMBL/GenBank/DDBJ databases">
        <title>Characterization of phylogenetic diversity of novel bifidobacterial species isolated in Czech ZOOs.</title>
        <authorList>
            <person name="Lugli G.A."/>
            <person name="Vera N.B."/>
            <person name="Ventura M."/>
        </authorList>
    </citation>
    <scope>NUCLEOTIDE SEQUENCE [LARGE SCALE GENOMIC DNA]</scope>
    <source>
        <strain evidence="11 12">DSM 109957</strain>
    </source>
</reference>
<evidence type="ECO:0000256" key="9">
    <source>
        <dbReference type="SAM" id="MobiDB-lite"/>
    </source>
</evidence>
<sequence>MEETKQQPLAVRVCAELAGSFLLCFAIYAFSTWGSAVYGVNIVFMAAATALAYGTVSFIFARISGGQFNPAITVAAVLASTTKLVDGVLYVLAQVIGAIAASFAVVKLLPTSEQVTSVVWLTPAVNGFEQGSVSYSLLNGYGITFSVSLAIVVEVLGSLIVVAAAMAATGKHGEISAHYPIAMAAAYGLATAITYPVTGAGLNPARSTGIALATMNEGLTQNPVQQLWVFWIAPVLAAAVVALAIIIVQMATTPKPAPLQDADDDTAYADFVEDSYAAEQQSDENPEASEQTDNSAEQGVSEQAEEAEVGNQQADAQADADEGIERH</sequence>
<protein>
    <submittedName>
        <fullName evidence="11">Glycerol transporter</fullName>
    </submittedName>
</protein>
<keyword evidence="5 8" id="KW-0812">Transmembrane</keyword>
<dbReference type="InterPro" id="IPR034294">
    <property type="entry name" value="Aquaporin_transptr"/>
</dbReference>
<dbReference type="RefSeq" id="WP_169172252.1">
    <property type="nucleotide sequence ID" value="NZ_JAAIII010000004.1"/>
</dbReference>
<dbReference type="InterPro" id="IPR000425">
    <property type="entry name" value="MIP"/>
</dbReference>
<dbReference type="Pfam" id="PF00230">
    <property type="entry name" value="MIP"/>
    <property type="match status" value="1"/>
</dbReference>
<dbReference type="SUPFAM" id="SSF81338">
    <property type="entry name" value="Aquaporin-like"/>
    <property type="match status" value="1"/>
</dbReference>
<evidence type="ECO:0000313" key="11">
    <source>
        <dbReference type="EMBL" id="NMM94207.1"/>
    </source>
</evidence>
<evidence type="ECO:0000256" key="3">
    <source>
        <dbReference type="ARBA" id="ARBA00022448"/>
    </source>
</evidence>
<dbReference type="GO" id="GO:0005886">
    <property type="term" value="C:plasma membrane"/>
    <property type="evidence" value="ECO:0007669"/>
    <property type="project" value="UniProtKB-SubCell"/>
</dbReference>
<dbReference type="PANTHER" id="PTHR19139">
    <property type="entry name" value="AQUAPORIN TRANSPORTER"/>
    <property type="match status" value="1"/>
</dbReference>
<evidence type="ECO:0000256" key="5">
    <source>
        <dbReference type="ARBA" id="ARBA00022692"/>
    </source>
</evidence>
<feature type="transmembrane region" description="Helical" evidence="10">
    <location>
        <begin position="179"/>
        <end position="197"/>
    </location>
</feature>
<dbReference type="EMBL" id="JAAIII010000004">
    <property type="protein sequence ID" value="NMM94207.1"/>
    <property type="molecule type" value="Genomic_DNA"/>
</dbReference>
<dbReference type="PANTHER" id="PTHR19139:SF199">
    <property type="entry name" value="MIP17260P"/>
    <property type="match status" value="1"/>
</dbReference>
<evidence type="ECO:0000256" key="1">
    <source>
        <dbReference type="ARBA" id="ARBA00004651"/>
    </source>
</evidence>
<evidence type="ECO:0000256" key="7">
    <source>
        <dbReference type="ARBA" id="ARBA00023136"/>
    </source>
</evidence>
<feature type="transmembrane region" description="Helical" evidence="10">
    <location>
        <begin position="36"/>
        <end position="61"/>
    </location>
</feature>
<comment type="subcellular location">
    <subcellularLocation>
        <location evidence="1">Cell membrane</location>
        <topology evidence="1">Multi-pass membrane protein</topology>
    </subcellularLocation>
</comment>
<name>A0A7Y0EPX4_9BIFI</name>
<keyword evidence="12" id="KW-1185">Reference proteome</keyword>
<dbReference type="InterPro" id="IPR022357">
    <property type="entry name" value="MIP_CS"/>
</dbReference>
<keyword evidence="3 8" id="KW-0813">Transport</keyword>
<gene>
    <name evidence="11" type="ORF">G1C95_1394</name>
</gene>
<keyword evidence="4" id="KW-1003">Cell membrane</keyword>
<feature type="compositionally biased region" description="Polar residues" evidence="9">
    <location>
        <begin position="288"/>
        <end position="301"/>
    </location>
</feature>
<evidence type="ECO:0000256" key="2">
    <source>
        <dbReference type="ARBA" id="ARBA00006175"/>
    </source>
</evidence>
<dbReference type="Proteomes" id="UP000532194">
    <property type="component" value="Unassembled WGS sequence"/>
</dbReference>
<feature type="transmembrane region" description="Helical" evidence="10">
    <location>
        <begin position="9"/>
        <end position="30"/>
    </location>
</feature>
<accession>A0A7Y0EPX4</accession>
<dbReference type="InterPro" id="IPR023271">
    <property type="entry name" value="Aquaporin-like"/>
</dbReference>
<keyword evidence="7 10" id="KW-0472">Membrane</keyword>
<evidence type="ECO:0000313" key="12">
    <source>
        <dbReference type="Proteomes" id="UP000532194"/>
    </source>
</evidence>
<comment type="caution">
    <text evidence="11">The sequence shown here is derived from an EMBL/GenBank/DDBJ whole genome shotgun (WGS) entry which is preliminary data.</text>
</comment>
<evidence type="ECO:0000256" key="4">
    <source>
        <dbReference type="ARBA" id="ARBA00022475"/>
    </source>
</evidence>
<dbReference type="Gene3D" id="1.20.1080.10">
    <property type="entry name" value="Glycerol uptake facilitator protein"/>
    <property type="match status" value="1"/>
</dbReference>
<dbReference type="GO" id="GO:0015250">
    <property type="term" value="F:water channel activity"/>
    <property type="evidence" value="ECO:0007669"/>
    <property type="project" value="TreeGrafter"/>
</dbReference>
<dbReference type="AlphaFoldDB" id="A0A7Y0EPX4"/>
<feature type="region of interest" description="Disordered" evidence="9">
    <location>
        <begin position="268"/>
        <end position="327"/>
    </location>
</feature>
<feature type="transmembrane region" description="Helical" evidence="10">
    <location>
        <begin position="228"/>
        <end position="248"/>
    </location>
</feature>
<feature type="transmembrane region" description="Helical" evidence="10">
    <location>
        <begin position="143"/>
        <end position="167"/>
    </location>
</feature>
<evidence type="ECO:0000256" key="8">
    <source>
        <dbReference type="RuleBase" id="RU000477"/>
    </source>
</evidence>
<dbReference type="PROSITE" id="PS00221">
    <property type="entry name" value="MIP"/>
    <property type="match status" value="1"/>
</dbReference>
<dbReference type="PRINTS" id="PR00783">
    <property type="entry name" value="MINTRINSICP"/>
</dbReference>
<evidence type="ECO:0000256" key="10">
    <source>
        <dbReference type="SAM" id="Phobius"/>
    </source>
</evidence>
<keyword evidence="6 10" id="KW-1133">Transmembrane helix</keyword>
<feature type="transmembrane region" description="Helical" evidence="10">
    <location>
        <begin position="88"/>
        <end position="109"/>
    </location>
</feature>
<evidence type="ECO:0000256" key="6">
    <source>
        <dbReference type="ARBA" id="ARBA00022989"/>
    </source>
</evidence>